<dbReference type="Pfam" id="PF00072">
    <property type="entry name" value="Response_reg"/>
    <property type="match status" value="1"/>
</dbReference>
<feature type="modified residue" description="4-aspartylphosphate" evidence="1">
    <location>
        <position position="63"/>
    </location>
</feature>
<dbReference type="Proteomes" id="UP000023541">
    <property type="component" value="Unassembled WGS sequence"/>
</dbReference>
<dbReference type="PANTHER" id="PTHR44520">
    <property type="entry name" value="RESPONSE REGULATOR RCP1-RELATED"/>
    <property type="match status" value="1"/>
</dbReference>
<dbReference type="GO" id="GO:0000160">
    <property type="term" value="P:phosphorelay signal transduction system"/>
    <property type="evidence" value="ECO:0007669"/>
    <property type="project" value="InterPro"/>
</dbReference>
<comment type="caution">
    <text evidence="3">The sequence shown here is derived from an EMBL/GenBank/DDBJ whole genome shotgun (WGS) entry which is preliminary data.</text>
</comment>
<gene>
    <name evidence="3" type="ORF">ATO12_12355</name>
</gene>
<evidence type="ECO:0000313" key="3">
    <source>
        <dbReference type="EMBL" id="EZH74553.1"/>
    </source>
</evidence>
<dbReference type="SUPFAM" id="SSF52172">
    <property type="entry name" value="CheY-like"/>
    <property type="match status" value="1"/>
</dbReference>
<reference evidence="3 4" key="1">
    <citation type="submission" date="2014-04" db="EMBL/GenBank/DDBJ databases">
        <title>Aquimarina sp. 22II-S11-z7 Genome Sequencing.</title>
        <authorList>
            <person name="Lai Q."/>
        </authorList>
    </citation>
    <scope>NUCLEOTIDE SEQUENCE [LARGE SCALE GENOMIC DNA]</scope>
    <source>
        <strain evidence="3 4">22II-S11-z7</strain>
    </source>
</reference>
<accession>A0A023BY57</accession>
<dbReference type="AlphaFoldDB" id="A0A023BY57"/>
<name>A0A023BY57_9FLAO</name>
<dbReference type="RefSeq" id="WP_034241099.1">
    <property type="nucleotide sequence ID" value="NZ_AQRA01000003.1"/>
</dbReference>
<dbReference type="PROSITE" id="PS50110">
    <property type="entry name" value="RESPONSE_REGULATORY"/>
    <property type="match status" value="1"/>
</dbReference>
<dbReference type="STRING" id="1317122.ATO12_12355"/>
<dbReference type="InterPro" id="IPR052893">
    <property type="entry name" value="TCS_response_regulator"/>
</dbReference>
<evidence type="ECO:0000259" key="2">
    <source>
        <dbReference type="PROSITE" id="PS50110"/>
    </source>
</evidence>
<protein>
    <submittedName>
        <fullName evidence="3">Transcriptional regulator</fullName>
    </submittedName>
</protein>
<dbReference type="SMART" id="SM00448">
    <property type="entry name" value="REC"/>
    <property type="match status" value="1"/>
</dbReference>
<dbReference type="InterPro" id="IPR001789">
    <property type="entry name" value="Sig_transdc_resp-reg_receiver"/>
</dbReference>
<dbReference type="InterPro" id="IPR011006">
    <property type="entry name" value="CheY-like_superfamily"/>
</dbReference>
<keyword evidence="1" id="KW-0597">Phosphoprotein</keyword>
<dbReference type="OrthoDB" id="673128at2"/>
<proteinExistence type="predicted"/>
<feature type="domain" description="Response regulatory" evidence="2">
    <location>
        <begin position="6"/>
        <end position="131"/>
    </location>
</feature>
<keyword evidence="4" id="KW-1185">Reference proteome</keyword>
<sequence>MKKIDIACIIDDDPIFVFGIKKIMELVDFCNGFMVFRNGEEALNNLKAIISANEKLPDVILLDLNMPVLDGIQFLEEFIKVPCKKKIIIYVVSSSVDPEDIIRAKSFENVSDYIVKPISVEKLKEILNDIEQANHC</sequence>
<evidence type="ECO:0000313" key="4">
    <source>
        <dbReference type="Proteomes" id="UP000023541"/>
    </source>
</evidence>
<organism evidence="3 4">
    <name type="scientific">Aquimarina atlantica</name>
    <dbReference type="NCBI Taxonomy" id="1317122"/>
    <lineage>
        <taxon>Bacteria</taxon>
        <taxon>Pseudomonadati</taxon>
        <taxon>Bacteroidota</taxon>
        <taxon>Flavobacteriia</taxon>
        <taxon>Flavobacteriales</taxon>
        <taxon>Flavobacteriaceae</taxon>
        <taxon>Aquimarina</taxon>
    </lineage>
</organism>
<dbReference type="EMBL" id="AQRA01000003">
    <property type="protein sequence ID" value="EZH74553.1"/>
    <property type="molecule type" value="Genomic_DNA"/>
</dbReference>
<dbReference type="PANTHER" id="PTHR44520:SF2">
    <property type="entry name" value="RESPONSE REGULATOR RCP1"/>
    <property type="match status" value="1"/>
</dbReference>
<dbReference type="eggNOG" id="COG0784">
    <property type="taxonomic scope" value="Bacteria"/>
</dbReference>
<evidence type="ECO:0000256" key="1">
    <source>
        <dbReference type="PROSITE-ProRule" id="PRU00169"/>
    </source>
</evidence>
<dbReference type="Gene3D" id="3.40.50.2300">
    <property type="match status" value="1"/>
</dbReference>